<sequence length="72" mass="8048">MTVFLQNLENGHQMDTLVTVFLQNLENGHQLAKGKQHQPLSPCDIAKASTSTTPKSKEHFSGNLVVDMRKAW</sequence>
<comment type="caution">
    <text evidence="1">The sequence shown here is derived from an EMBL/GenBank/DDBJ whole genome shotgun (WGS) entry which is preliminary data.</text>
</comment>
<gene>
    <name evidence="1" type="ORF">GCM10007096_31320</name>
</gene>
<organism evidence="1 2">
    <name type="scientific">Pullulanibacillus pueri</name>
    <dbReference type="NCBI Taxonomy" id="1437324"/>
    <lineage>
        <taxon>Bacteria</taxon>
        <taxon>Bacillati</taxon>
        <taxon>Bacillota</taxon>
        <taxon>Bacilli</taxon>
        <taxon>Bacillales</taxon>
        <taxon>Sporolactobacillaceae</taxon>
        <taxon>Pullulanibacillus</taxon>
    </lineage>
</organism>
<dbReference type="Proteomes" id="UP000656813">
    <property type="component" value="Unassembled WGS sequence"/>
</dbReference>
<evidence type="ECO:0000313" key="2">
    <source>
        <dbReference type="Proteomes" id="UP000656813"/>
    </source>
</evidence>
<keyword evidence="2" id="KW-1185">Reference proteome</keyword>
<protein>
    <submittedName>
        <fullName evidence="1">Uncharacterized protein</fullName>
    </submittedName>
</protein>
<evidence type="ECO:0000313" key="1">
    <source>
        <dbReference type="EMBL" id="GGH85585.1"/>
    </source>
</evidence>
<proteinExistence type="predicted"/>
<name>A0A8J2ZXR2_9BACL</name>
<dbReference type="EMBL" id="BMFV01000027">
    <property type="protein sequence ID" value="GGH85585.1"/>
    <property type="molecule type" value="Genomic_DNA"/>
</dbReference>
<accession>A0A8J2ZXR2</accession>
<reference evidence="1" key="2">
    <citation type="submission" date="2020-09" db="EMBL/GenBank/DDBJ databases">
        <authorList>
            <person name="Sun Q."/>
            <person name="Zhou Y."/>
        </authorList>
    </citation>
    <scope>NUCLEOTIDE SEQUENCE</scope>
    <source>
        <strain evidence="1">CGMCC 1.12777</strain>
    </source>
</reference>
<reference evidence="1" key="1">
    <citation type="journal article" date="2014" name="Int. J. Syst. Evol. Microbiol.">
        <title>Complete genome sequence of Corynebacterium casei LMG S-19264T (=DSM 44701T), isolated from a smear-ripened cheese.</title>
        <authorList>
            <consortium name="US DOE Joint Genome Institute (JGI-PGF)"/>
            <person name="Walter F."/>
            <person name="Albersmeier A."/>
            <person name="Kalinowski J."/>
            <person name="Ruckert C."/>
        </authorList>
    </citation>
    <scope>NUCLEOTIDE SEQUENCE</scope>
    <source>
        <strain evidence="1">CGMCC 1.12777</strain>
    </source>
</reference>
<dbReference type="AlphaFoldDB" id="A0A8J2ZXR2"/>